<accession>A0ABR6MJ89</accession>
<dbReference type="EMBL" id="JACHJC010000001">
    <property type="protein sequence ID" value="MBB5115434.1"/>
    <property type="molecule type" value="Genomic_DNA"/>
</dbReference>
<keyword evidence="3" id="KW-1185">Reference proteome</keyword>
<feature type="region of interest" description="Disordered" evidence="1">
    <location>
        <begin position="1"/>
        <end position="30"/>
    </location>
</feature>
<comment type="caution">
    <text evidence="2">The sequence shown here is derived from an EMBL/GenBank/DDBJ whole genome shotgun (WGS) entry which is preliminary data.</text>
</comment>
<evidence type="ECO:0000313" key="2">
    <source>
        <dbReference type="EMBL" id="MBB5115434.1"/>
    </source>
</evidence>
<name>A0ABR6MJ89_MICEC</name>
<evidence type="ECO:0000313" key="3">
    <source>
        <dbReference type="Proteomes" id="UP000618986"/>
    </source>
</evidence>
<gene>
    <name evidence="2" type="ORF">FHU28_005273</name>
</gene>
<protein>
    <submittedName>
        <fullName evidence="2">Uncharacterized protein</fullName>
    </submittedName>
</protein>
<dbReference type="Proteomes" id="UP000618986">
    <property type="component" value="Unassembled WGS sequence"/>
</dbReference>
<organism evidence="2 3">
    <name type="scientific">Micromonospora echinospora</name>
    <name type="common">Micromonospora purpurea</name>
    <dbReference type="NCBI Taxonomy" id="1877"/>
    <lineage>
        <taxon>Bacteria</taxon>
        <taxon>Bacillati</taxon>
        <taxon>Actinomycetota</taxon>
        <taxon>Actinomycetes</taxon>
        <taxon>Micromonosporales</taxon>
        <taxon>Micromonosporaceae</taxon>
        <taxon>Micromonospora</taxon>
    </lineage>
</organism>
<proteinExistence type="predicted"/>
<sequence>MPMERSDVAGELMGDGRVDLHAGHWTQHRR</sequence>
<reference evidence="2 3" key="1">
    <citation type="submission" date="2020-08" db="EMBL/GenBank/DDBJ databases">
        <title>Sequencing the genomes of 1000 actinobacteria strains.</title>
        <authorList>
            <person name="Klenk H.-P."/>
        </authorList>
    </citation>
    <scope>NUCLEOTIDE SEQUENCE [LARGE SCALE GENOMIC DNA]</scope>
    <source>
        <strain evidence="2 3">DSM 43036</strain>
    </source>
</reference>
<feature type="compositionally biased region" description="Basic and acidic residues" evidence="1">
    <location>
        <begin position="1"/>
        <end position="22"/>
    </location>
</feature>
<evidence type="ECO:0000256" key="1">
    <source>
        <dbReference type="SAM" id="MobiDB-lite"/>
    </source>
</evidence>